<dbReference type="AlphaFoldDB" id="A0A0X3PPX1"/>
<dbReference type="EMBL" id="GEEE01009975">
    <property type="protein sequence ID" value="JAP53250.1"/>
    <property type="molecule type" value="Transcribed_RNA"/>
</dbReference>
<gene>
    <name evidence="1" type="ORF">TR105094</name>
</gene>
<organism evidence="1">
    <name type="scientific">Schistocephalus solidus</name>
    <name type="common">Tapeworm</name>
    <dbReference type="NCBI Taxonomy" id="70667"/>
    <lineage>
        <taxon>Eukaryota</taxon>
        <taxon>Metazoa</taxon>
        <taxon>Spiralia</taxon>
        <taxon>Lophotrochozoa</taxon>
        <taxon>Platyhelminthes</taxon>
        <taxon>Cestoda</taxon>
        <taxon>Eucestoda</taxon>
        <taxon>Diphyllobothriidea</taxon>
        <taxon>Diphyllobothriidae</taxon>
        <taxon>Schistocephalus</taxon>
    </lineage>
</organism>
<name>A0A0X3PPX1_SCHSO</name>
<reference evidence="1" key="1">
    <citation type="submission" date="2016-01" db="EMBL/GenBank/DDBJ databases">
        <title>Reference transcriptome for the parasite Schistocephalus solidus: insights into the molecular evolution of parasitism.</title>
        <authorList>
            <person name="Hebert F.O."/>
            <person name="Grambauer S."/>
            <person name="Barber I."/>
            <person name="Landry C.R."/>
            <person name="Aubin-Horth N."/>
        </authorList>
    </citation>
    <scope>NUCLEOTIDE SEQUENCE</scope>
</reference>
<evidence type="ECO:0000313" key="1">
    <source>
        <dbReference type="EMBL" id="JAP53250.1"/>
    </source>
</evidence>
<dbReference type="EMBL" id="GEEE01003992">
    <property type="protein sequence ID" value="JAP59233.1"/>
    <property type="molecule type" value="Transcribed_RNA"/>
</dbReference>
<accession>A0A0X3PPX1</accession>
<proteinExistence type="predicted"/>
<sequence>MFKQTCKRKIRRHIARDVAEICCEVTEEVNRYTFKRLKGDDKYTSIPSNDRTWMDAYVDAYDASAWSTDGQVYDTLLLDKGESSKDSFLPSQTSVRERESNIAHTHLRSILLILKSLEPDMPTDPRALSEAAAQH</sequence>
<protein>
    <submittedName>
        <fullName evidence="1">Uncharacterized protein</fullName>
    </submittedName>
</protein>